<organism evidence="1 2">
    <name type="scientific">Triparma laevis f. inornata</name>
    <dbReference type="NCBI Taxonomy" id="1714386"/>
    <lineage>
        <taxon>Eukaryota</taxon>
        <taxon>Sar</taxon>
        <taxon>Stramenopiles</taxon>
        <taxon>Ochrophyta</taxon>
        <taxon>Bolidophyceae</taxon>
        <taxon>Parmales</taxon>
        <taxon>Triparmaceae</taxon>
        <taxon>Triparma</taxon>
    </lineage>
</organism>
<sequence length="399" mass="44541">MLPHLFNSNHTTATIFPPPVTFTSSLEPPIKSLATPSTPPVPSETNIIKGFITGIGQTLKKGKRSTTQLYTNYKTVKKIKATYNVNPGSISYPEFSLMQRGVEDRWKLLNVMSLMVFASDFAPYALMFYPQMLPSTFSSRFYVPEEKEVGEKKINEQYVQELVAGDLSRRHAVLEAMIGLERSCVKPGFIEGLNPFGKKASAQKMSSLLEITQIAKNMMYLKPSLALAELEQFAFHSSPKNRKVLRFVGAPKALISGLAKCNGVGAGPIPLPHFMLRAQLVKHLDKLKAYDEYLLVKLKSNSMFIEELEVEDLLELANDRCVLGMSHSVKELRRGVNRWLENCERQGGYEGVVVEEDKKFVEVLGRVMQLGVNCVQGVREEGGEGELVREMFRGANGGK</sequence>
<comment type="caution">
    <text evidence="1">The sequence shown here is derived from an EMBL/GenBank/DDBJ whole genome shotgun (WGS) entry which is preliminary data.</text>
</comment>
<accession>A0A9W7B358</accession>
<dbReference type="Proteomes" id="UP001162640">
    <property type="component" value="Unassembled WGS sequence"/>
</dbReference>
<dbReference type="AlphaFoldDB" id="A0A9W7B358"/>
<evidence type="ECO:0008006" key="3">
    <source>
        <dbReference type="Google" id="ProtNLM"/>
    </source>
</evidence>
<protein>
    <recommendedName>
        <fullName evidence="3">Letm1 RBD domain-containing protein</fullName>
    </recommendedName>
</protein>
<evidence type="ECO:0000313" key="1">
    <source>
        <dbReference type="EMBL" id="GMH80272.1"/>
    </source>
</evidence>
<proteinExistence type="predicted"/>
<dbReference type="EMBL" id="BLQM01000279">
    <property type="protein sequence ID" value="GMH80272.1"/>
    <property type="molecule type" value="Genomic_DNA"/>
</dbReference>
<name>A0A9W7B358_9STRA</name>
<gene>
    <name evidence="1" type="ORF">TL16_g08480</name>
</gene>
<evidence type="ECO:0000313" key="2">
    <source>
        <dbReference type="Proteomes" id="UP001162640"/>
    </source>
</evidence>
<reference evidence="2" key="1">
    <citation type="journal article" date="2023" name="Commun. Biol.">
        <title>Genome analysis of Parmales, the sister group of diatoms, reveals the evolutionary specialization of diatoms from phago-mixotrophs to photoautotrophs.</title>
        <authorList>
            <person name="Ban H."/>
            <person name="Sato S."/>
            <person name="Yoshikawa S."/>
            <person name="Yamada K."/>
            <person name="Nakamura Y."/>
            <person name="Ichinomiya M."/>
            <person name="Sato N."/>
            <person name="Blanc-Mathieu R."/>
            <person name="Endo H."/>
            <person name="Kuwata A."/>
            <person name="Ogata H."/>
        </authorList>
    </citation>
    <scope>NUCLEOTIDE SEQUENCE [LARGE SCALE GENOMIC DNA]</scope>
</reference>